<protein>
    <recommendedName>
        <fullName evidence="1">KRAB domain-containing protein</fullName>
    </recommendedName>
</protein>
<dbReference type="Gene3D" id="6.10.140.140">
    <property type="match status" value="1"/>
</dbReference>
<reference evidence="2" key="2">
    <citation type="submission" date="2025-09" db="UniProtKB">
        <authorList>
            <consortium name="Ensembl"/>
        </authorList>
    </citation>
    <scope>IDENTIFICATION</scope>
</reference>
<keyword evidence="3" id="KW-1185">Reference proteome</keyword>
<dbReference type="PROSITE" id="PS50805">
    <property type="entry name" value="KRAB"/>
    <property type="match status" value="1"/>
</dbReference>
<dbReference type="GeneTree" id="ENSGT00940000164205"/>
<dbReference type="Proteomes" id="UP000694564">
    <property type="component" value="Chromosome 5"/>
</dbReference>
<reference evidence="2" key="1">
    <citation type="submission" date="2025-08" db="UniProtKB">
        <authorList>
            <consortium name="Ensembl"/>
        </authorList>
    </citation>
    <scope>IDENTIFICATION</scope>
</reference>
<evidence type="ECO:0000313" key="2">
    <source>
        <dbReference type="Ensembl" id="ENSSVLP00005003580.1"/>
    </source>
</evidence>
<dbReference type="OrthoDB" id="9615950at2759"/>
<dbReference type="Pfam" id="PF01352">
    <property type="entry name" value="KRAB"/>
    <property type="match status" value="1"/>
</dbReference>
<dbReference type="CDD" id="cd07765">
    <property type="entry name" value="KRAB_A-box"/>
    <property type="match status" value="1"/>
</dbReference>
<dbReference type="InterPro" id="IPR036051">
    <property type="entry name" value="KRAB_dom_sf"/>
</dbReference>
<proteinExistence type="predicted"/>
<evidence type="ECO:0000259" key="1">
    <source>
        <dbReference type="PROSITE" id="PS50805"/>
    </source>
</evidence>
<dbReference type="GO" id="GO:0006355">
    <property type="term" value="P:regulation of DNA-templated transcription"/>
    <property type="evidence" value="ECO:0007669"/>
    <property type="project" value="InterPro"/>
</dbReference>
<feature type="domain" description="KRAB" evidence="1">
    <location>
        <begin position="13"/>
        <end position="84"/>
    </location>
</feature>
<organism evidence="2 3">
    <name type="scientific">Sciurus vulgaris</name>
    <name type="common">Eurasian red squirrel</name>
    <dbReference type="NCBI Taxonomy" id="55149"/>
    <lineage>
        <taxon>Eukaryota</taxon>
        <taxon>Metazoa</taxon>
        <taxon>Chordata</taxon>
        <taxon>Craniata</taxon>
        <taxon>Vertebrata</taxon>
        <taxon>Euteleostomi</taxon>
        <taxon>Mammalia</taxon>
        <taxon>Eutheria</taxon>
        <taxon>Euarchontoglires</taxon>
        <taxon>Glires</taxon>
        <taxon>Rodentia</taxon>
        <taxon>Sciuromorpha</taxon>
        <taxon>Sciuridae</taxon>
        <taxon>Sciurinae</taxon>
        <taxon>Sciurini</taxon>
        <taxon>Sciurus</taxon>
    </lineage>
</organism>
<dbReference type="Ensembl" id="ENSSVLT00005003939.1">
    <property type="protein sequence ID" value="ENSSVLP00005003580.1"/>
    <property type="gene ID" value="ENSSVLG00005002878.1"/>
</dbReference>
<sequence>MGPTRVASCHNLPKFWDVATEFSHEEWKTLGPAQRALYRDVKLETYRNLVFLGMCPVDLSVVTLLEQGREPWPMDDRVEISRTPNG</sequence>
<dbReference type="InterPro" id="IPR001909">
    <property type="entry name" value="KRAB"/>
</dbReference>
<dbReference type="PANTHER" id="PTHR23232:SF163">
    <property type="entry name" value="ZINC FINGER PROTEIN 589"/>
    <property type="match status" value="1"/>
</dbReference>
<dbReference type="InterPro" id="IPR050169">
    <property type="entry name" value="Krueppel_C2H2_ZnF"/>
</dbReference>
<name>A0A8D2ALE8_SCIVU</name>
<dbReference type="SMART" id="SM00349">
    <property type="entry name" value="KRAB"/>
    <property type="match status" value="1"/>
</dbReference>
<dbReference type="SUPFAM" id="SSF109640">
    <property type="entry name" value="KRAB domain (Kruppel-associated box)"/>
    <property type="match status" value="1"/>
</dbReference>
<dbReference type="AlphaFoldDB" id="A0A8D2ALE8"/>
<accession>A0A8D2ALE8</accession>
<dbReference type="PANTHER" id="PTHR23232">
    <property type="entry name" value="KRAB DOMAIN C2H2 ZINC FINGER"/>
    <property type="match status" value="1"/>
</dbReference>
<evidence type="ECO:0000313" key="3">
    <source>
        <dbReference type="Proteomes" id="UP000694564"/>
    </source>
</evidence>